<reference evidence="2 3" key="1">
    <citation type="journal article" date="2019" name="Genome Biol. Evol.">
        <title>Day and night: Metabolic profiles and evolutionary relationships of six axenic non-marine cyanobacteria.</title>
        <authorList>
            <person name="Will S.E."/>
            <person name="Henke P."/>
            <person name="Boedeker C."/>
            <person name="Huang S."/>
            <person name="Brinkmann H."/>
            <person name="Rohde M."/>
            <person name="Jarek M."/>
            <person name="Friedl T."/>
            <person name="Seufert S."/>
            <person name="Schumacher M."/>
            <person name="Overmann J."/>
            <person name="Neumann-Schaal M."/>
            <person name="Petersen J."/>
        </authorList>
    </citation>
    <scope>NUCLEOTIDE SEQUENCE [LARGE SCALE GENOMIC DNA]</scope>
    <source>
        <strain evidence="2 3">PCC 6912</strain>
    </source>
</reference>
<dbReference type="Proteomes" id="UP000268857">
    <property type="component" value="Unassembled WGS sequence"/>
</dbReference>
<evidence type="ECO:0000256" key="1">
    <source>
        <dbReference type="SAM" id="MobiDB-lite"/>
    </source>
</evidence>
<dbReference type="NCBIfam" id="NF041742">
    <property type="entry name" value="WGxxGxxG_fam"/>
    <property type="match status" value="1"/>
</dbReference>
<gene>
    <name evidence="2" type="ORF">PCC6912_45540</name>
</gene>
<accession>A0A433N413</accession>
<comment type="caution">
    <text evidence="2">The sequence shown here is derived from an EMBL/GenBank/DDBJ whole genome shotgun (WGS) entry which is preliminary data.</text>
</comment>
<dbReference type="RefSeq" id="WP_016876826.1">
    <property type="nucleotide sequence ID" value="NZ_AJLN01000152.1"/>
</dbReference>
<dbReference type="STRING" id="211165.GCA_000317285_06593"/>
<dbReference type="OrthoDB" id="490029at2"/>
<evidence type="ECO:0000313" key="2">
    <source>
        <dbReference type="EMBL" id="RUR75982.1"/>
    </source>
</evidence>
<sequence>MSTAIIPLTLPATAQVEPGVGEPYEQIEIYEDDDFDWGRLGLISLVGLFGLAGKSRRQEPTAYREPSTVRTEYRD</sequence>
<organism evidence="2 3">
    <name type="scientific">Chlorogloeopsis fritschii PCC 6912</name>
    <dbReference type="NCBI Taxonomy" id="211165"/>
    <lineage>
        <taxon>Bacteria</taxon>
        <taxon>Bacillati</taxon>
        <taxon>Cyanobacteriota</taxon>
        <taxon>Cyanophyceae</taxon>
        <taxon>Nostocales</taxon>
        <taxon>Chlorogloeopsidaceae</taxon>
        <taxon>Chlorogloeopsis</taxon>
    </lineage>
</organism>
<dbReference type="EMBL" id="RSCJ01000022">
    <property type="protein sequence ID" value="RUR75982.1"/>
    <property type="molecule type" value="Genomic_DNA"/>
</dbReference>
<proteinExistence type="predicted"/>
<name>A0A433N413_CHLFR</name>
<evidence type="ECO:0000313" key="3">
    <source>
        <dbReference type="Proteomes" id="UP000268857"/>
    </source>
</evidence>
<feature type="region of interest" description="Disordered" evidence="1">
    <location>
        <begin position="55"/>
        <end position="75"/>
    </location>
</feature>
<protein>
    <submittedName>
        <fullName evidence="2">Uncharacterized protein</fullName>
    </submittedName>
</protein>
<dbReference type="AlphaFoldDB" id="A0A433N413"/>
<keyword evidence="3" id="KW-1185">Reference proteome</keyword>